<dbReference type="HOGENOM" id="CLU_1941492_0_0_1"/>
<reference evidence="1" key="2">
    <citation type="submission" date="2018-04" db="EMBL/GenBank/DDBJ databases">
        <title>OnivRS2 (Oryza nivara Reference Sequence Version 2).</title>
        <authorList>
            <person name="Zhang J."/>
            <person name="Kudrna D."/>
            <person name="Lee S."/>
            <person name="Talag J."/>
            <person name="Rajasekar S."/>
            <person name="Welchert J."/>
            <person name="Hsing Y.-I."/>
            <person name="Wing R.A."/>
        </authorList>
    </citation>
    <scope>NUCLEOTIDE SEQUENCE [LARGE SCALE GENOMIC DNA]</scope>
    <source>
        <strain evidence="1">SL10</strain>
    </source>
</reference>
<organism evidence="1">
    <name type="scientific">Oryza nivara</name>
    <name type="common">Indian wild rice</name>
    <name type="synonym">Oryza sativa f. spontanea</name>
    <dbReference type="NCBI Taxonomy" id="4536"/>
    <lineage>
        <taxon>Eukaryota</taxon>
        <taxon>Viridiplantae</taxon>
        <taxon>Streptophyta</taxon>
        <taxon>Embryophyta</taxon>
        <taxon>Tracheophyta</taxon>
        <taxon>Spermatophyta</taxon>
        <taxon>Magnoliopsida</taxon>
        <taxon>Liliopsida</taxon>
        <taxon>Poales</taxon>
        <taxon>Poaceae</taxon>
        <taxon>BOP clade</taxon>
        <taxon>Oryzoideae</taxon>
        <taxon>Oryzeae</taxon>
        <taxon>Oryzinae</taxon>
        <taxon>Oryza</taxon>
    </lineage>
</organism>
<protein>
    <submittedName>
        <fullName evidence="1">Uncharacterized protein</fullName>
    </submittedName>
</protein>
<accession>A0A0E0IH74</accession>
<dbReference type="STRING" id="4536.A0A0E0IH74"/>
<dbReference type="Gramene" id="ONIVA09G03340.1">
    <property type="protein sequence ID" value="ONIVA09G03340.1"/>
    <property type="gene ID" value="ONIVA09G03340"/>
</dbReference>
<sequence>MIIPNFWASPMQGKEKEASQLRARDYQQLTLRVYKGNMMTFRAGWFPKLEKLYLADMEHLSVIEMESGTMPIINYVKLIGLKSMMTGPAGFQYLTSLEEVVVEDMPEEFKRRWQGQDHVYIQHIPTYHLH</sequence>
<keyword evidence="2" id="KW-1185">Reference proteome</keyword>
<evidence type="ECO:0000313" key="1">
    <source>
        <dbReference type="EnsemblPlants" id="ONIVA09G03340.1"/>
    </source>
</evidence>
<name>A0A0E0IH74_ORYNI</name>
<reference evidence="1" key="1">
    <citation type="submission" date="2015-04" db="UniProtKB">
        <authorList>
            <consortium name="EnsemblPlants"/>
        </authorList>
    </citation>
    <scope>IDENTIFICATION</scope>
    <source>
        <strain evidence="1">SL10</strain>
    </source>
</reference>
<dbReference type="eggNOG" id="KOG4658">
    <property type="taxonomic scope" value="Eukaryota"/>
</dbReference>
<proteinExistence type="predicted"/>
<dbReference type="AlphaFoldDB" id="A0A0E0IH74"/>
<dbReference type="Proteomes" id="UP000006591">
    <property type="component" value="Chromosome 9"/>
</dbReference>
<dbReference type="EnsemblPlants" id="ONIVA09G03340.1">
    <property type="protein sequence ID" value="ONIVA09G03340.1"/>
    <property type="gene ID" value="ONIVA09G03340"/>
</dbReference>
<evidence type="ECO:0000313" key="2">
    <source>
        <dbReference type="Proteomes" id="UP000006591"/>
    </source>
</evidence>